<proteinExistence type="predicted"/>
<dbReference type="Gene3D" id="3.40.1280.30">
    <property type="match status" value="1"/>
</dbReference>
<dbReference type="GO" id="GO:0000049">
    <property type="term" value="F:tRNA binding"/>
    <property type="evidence" value="ECO:0007669"/>
    <property type="project" value="TreeGrafter"/>
</dbReference>
<feature type="domain" description="SAM-dependent MTase TRM10-type" evidence="9">
    <location>
        <begin position="1"/>
        <end position="189"/>
    </location>
</feature>
<dbReference type="CDD" id="cd18089">
    <property type="entry name" value="SPOUT_Trm10-like"/>
    <property type="match status" value="1"/>
</dbReference>
<evidence type="ECO:0000313" key="11">
    <source>
        <dbReference type="Proteomes" id="UP000193920"/>
    </source>
</evidence>
<dbReference type="OrthoDB" id="278300at2759"/>
<dbReference type="Proteomes" id="UP000193920">
    <property type="component" value="Unassembled WGS sequence"/>
</dbReference>
<comment type="caution">
    <text evidence="10">The sequence shown here is derived from an EMBL/GenBank/DDBJ whole genome shotgun (WGS) entry which is preliminary data.</text>
</comment>
<dbReference type="PANTHER" id="PTHR13563:SF13">
    <property type="entry name" value="TRNA METHYLTRANSFERASE 10 HOMOLOG A"/>
    <property type="match status" value="1"/>
</dbReference>
<evidence type="ECO:0000256" key="7">
    <source>
        <dbReference type="ARBA" id="ARBA00032166"/>
    </source>
</evidence>
<keyword evidence="3 10" id="KW-0489">Methyltransferase</keyword>
<comment type="catalytic activity">
    <reaction evidence="8">
        <text>guanosine(9) in tRNA + S-adenosyl-L-methionine = N(1)-methylguanosine(9) in tRNA + S-adenosyl-L-homocysteine + H(+)</text>
        <dbReference type="Rhea" id="RHEA:43156"/>
        <dbReference type="Rhea" id="RHEA-COMP:10367"/>
        <dbReference type="Rhea" id="RHEA-COMP:10368"/>
        <dbReference type="ChEBI" id="CHEBI:15378"/>
        <dbReference type="ChEBI" id="CHEBI:57856"/>
        <dbReference type="ChEBI" id="CHEBI:59789"/>
        <dbReference type="ChEBI" id="CHEBI:73542"/>
        <dbReference type="ChEBI" id="CHEBI:74269"/>
        <dbReference type="EC" id="2.1.1.221"/>
    </reaction>
</comment>
<dbReference type="STRING" id="1754190.A0A1Y2CMV7"/>
<dbReference type="GO" id="GO:0052905">
    <property type="term" value="F:tRNA (guanosine(9)-N1)-methyltransferase activity"/>
    <property type="evidence" value="ECO:0007669"/>
    <property type="project" value="UniProtKB-EC"/>
</dbReference>
<evidence type="ECO:0000256" key="2">
    <source>
        <dbReference type="ARBA" id="ARBA00020451"/>
    </source>
</evidence>
<dbReference type="PROSITE" id="PS51675">
    <property type="entry name" value="SAM_MT_TRM10"/>
    <property type="match status" value="1"/>
</dbReference>
<dbReference type="EMBL" id="MCOG01000102">
    <property type="protein sequence ID" value="ORY48359.1"/>
    <property type="molecule type" value="Genomic_DNA"/>
</dbReference>
<evidence type="ECO:0000256" key="5">
    <source>
        <dbReference type="ARBA" id="ARBA00022691"/>
    </source>
</evidence>
<dbReference type="InterPro" id="IPR028564">
    <property type="entry name" value="MT_TRM10-typ"/>
</dbReference>
<dbReference type="InterPro" id="IPR007356">
    <property type="entry name" value="tRNA_m1G_MeTrfase_euk"/>
</dbReference>
<sequence>EQIPSPMRVVIDESFDDLMMEKEIKSMVSQITHCYSYNRQSLHPVKLYCTSFGSKTKAAFEDKVSDYERWRKSEIIFESKPYEKFFENEKENLVYLTADSPNTIDTFDETKIYIIGGIVDKNRYKNLTLEKANKQNIATARLPINENIKMSSRKVLTVNHMFKIIVNFLETKNWEKSLMDVLPQRKFNQDKN</sequence>
<keyword evidence="4 10" id="KW-0808">Transferase</keyword>
<dbReference type="GO" id="GO:0005634">
    <property type="term" value="C:nucleus"/>
    <property type="evidence" value="ECO:0007669"/>
    <property type="project" value="TreeGrafter"/>
</dbReference>
<name>A0A1Y2CMV7_9FUNG</name>
<evidence type="ECO:0000256" key="3">
    <source>
        <dbReference type="ARBA" id="ARBA00022603"/>
    </source>
</evidence>
<gene>
    <name evidence="10" type="ORF">LY90DRAFT_300134</name>
</gene>
<dbReference type="AlphaFoldDB" id="A0A1Y2CMV7"/>
<dbReference type="EC" id="2.1.1.221" evidence="1"/>
<evidence type="ECO:0000256" key="1">
    <source>
        <dbReference type="ARBA" id="ARBA00012797"/>
    </source>
</evidence>
<evidence type="ECO:0000256" key="8">
    <source>
        <dbReference type="ARBA" id="ARBA00048434"/>
    </source>
</evidence>
<keyword evidence="5" id="KW-0949">S-adenosyl-L-methionine</keyword>
<reference evidence="10 11" key="1">
    <citation type="submission" date="2016-08" db="EMBL/GenBank/DDBJ databases">
        <title>A Parts List for Fungal Cellulosomes Revealed by Comparative Genomics.</title>
        <authorList>
            <consortium name="DOE Joint Genome Institute"/>
            <person name="Haitjema C.H."/>
            <person name="Gilmore S.P."/>
            <person name="Henske J.K."/>
            <person name="Solomon K.V."/>
            <person name="De Groot R."/>
            <person name="Kuo A."/>
            <person name="Mondo S.J."/>
            <person name="Salamov A.A."/>
            <person name="Labutti K."/>
            <person name="Zhao Z."/>
            <person name="Chiniquy J."/>
            <person name="Barry K."/>
            <person name="Brewer H.M."/>
            <person name="Purvine S.O."/>
            <person name="Wright A.T."/>
            <person name="Boxma B."/>
            <person name="Van Alen T."/>
            <person name="Hackstein J.H."/>
            <person name="Baker S.E."/>
            <person name="Grigoriev I.V."/>
            <person name="O'Malley M.A."/>
        </authorList>
    </citation>
    <scope>NUCLEOTIDE SEQUENCE [LARGE SCALE GENOMIC DNA]</scope>
    <source>
        <strain evidence="10 11">G1</strain>
    </source>
</reference>
<evidence type="ECO:0000313" key="10">
    <source>
        <dbReference type="EMBL" id="ORY48359.1"/>
    </source>
</evidence>
<evidence type="ECO:0000256" key="4">
    <source>
        <dbReference type="ARBA" id="ARBA00022679"/>
    </source>
</evidence>
<organism evidence="10 11">
    <name type="scientific">Neocallimastix californiae</name>
    <dbReference type="NCBI Taxonomy" id="1754190"/>
    <lineage>
        <taxon>Eukaryota</taxon>
        <taxon>Fungi</taxon>
        <taxon>Fungi incertae sedis</taxon>
        <taxon>Chytridiomycota</taxon>
        <taxon>Chytridiomycota incertae sedis</taxon>
        <taxon>Neocallimastigomycetes</taxon>
        <taxon>Neocallimastigales</taxon>
        <taxon>Neocallimastigaceae</taxon>
        <taxon>Neocallimastix</taxon>
    </lineage>
</organism>
<accession>A0A1Y2CMV7</accession>
<protein>
    <recommendedName>
        <fullName evidence="2">tRNA (guanine(9)-N1)-methyltransferase</fullName>
        <ecNumber evidence="1">2.1.1.221</ecNumber>
    </recommendedName>
    <alternativeName>
        <fullName evidence="7">tRNA methyltransferase 10</fullName>
    </alternativeName>
    <alternativeName>
        <fullName evidence="6">tRNA(m1G9)-methyltransferase</fullName>
    </alternativeName>
</protein>
<dbReference type="PANTHER" id="PTHR13563">
    <property type="entry name" value="TRNA (GUANINE-9-) METHYLTRANSFERASE"/>
    <property type="match status" value="1"/>
</dbReference>
<keyword evidence="11" id="KW-1185">Reference proteome</keyword>
<evidence type="ECO:0000259" key="9">
    <source>
        <dbReference type="PROSITE" id="PS51675"/>
    </source>
</evidence>
<evidence type="ECO:0000256" key="6">
    <source>
        <dbReference type="ARBA" id="ARBA00031792"/>
    </source>
</evidence>
<dbReference type="GO" id="GO:0002939">
    <property type="term" value="P:tRNA N1-guanine methylation"/>
    <property type="evidence" value="ECO:0007669"/>
    <property type="project" value="TreeGrafter"/>
</dbReference>
<dbReference type="InterPro" id="IPR038459">
    <property type="entry name" value="MT_TRM10-typ_sf"/>
</dbReference>
<feature type="non-terminal residue" evidence="10">
    <location>
        <position position="192"/>
    </location>
</feature>
<dbReference type="FunFam" id="3.40.1280.30:FF:000001">
    <property type="entry name" value="tRNA methyltransferase 10 homolog A"/>
    <property type="match status" value="1"/>
</dbReference>
<feature type="non-terminal residue" evidence="10">
    <location>
        <position position="1"/>
    </location>
</feature>